<dbReference type="EC" id="1.1.1.41" evidence="4"/>
<dbReference type="SUPFAM" id="SSF53659">
    <property type="entry name" value="Isocitrate/Isopropylmalate dehydrogenase-like"/>
    <property type="match status" value="1"/>
</dbReference>
<dbReference type="eggNOG" id="COG0473">
    <property type="taxonomic scope" value="Bacteria"/>
</dbReference>
<organism evidence="4 5">
    <name type="scientific">Acetobacterium woodii (strain ATCC 29683 / DSM 1030 / JCM 2381 / KCTC 1655 / WB1)</name>
    <dbReference type="NCBI Taxonomy" id="931626"/>
    <lineage>
        <taxon>Bacteria</taxon>
        <taxon>Bacillati</taxon>
        <taxon>Bacillota</taxon>
        <taxon>Clostridia</taxon>
        <taxon>Eubacteriales</taxon>
        <taxon>Eubacteriaceae</taxon>
        <taxon>Acetobacterium</taxon>
    </lineage>
</organism>
<dbReference type="InterPro" id="IPR024084">
    <property type="entry name" value="IsoPropMal-DH-like_dom"/>
</dbReference>
<dbReference type="Pfam" id="PF00180">
    <property type="entry name" value="Iso_dh"/>
    <property type="match status" value="1"/>
</dbReference>
<keyword evidence="2 4" id="KW-0560">Oxidoreductase</keyword>
<reference evidence="4 5" key="2">
    <citation type="journal article" date="2012" name="PLoS ONE">
        <title>An ancient pathway combining carbon dioxide fixation with the generation and utilization of a sodium ion gradient for ATP synthesis.</title>
        <authorList>
            <person name="Poehlein A."/>
            <person name="Schmidt S."/>
            <person name="Kaster A.K."/>
            <person name="Goenrich M."/>
            <person name="Vollmers J."/>
            <person name="Thurmer A."/>
            <person name="Bertsch J."/>
            <person name="Schuchmann K."/>
            <person name="Voigt B."/>
            <person name="Hecker M."/>
            <person name="Daniel R."/>
            <person name="Thauer R.K."/>
            <person name="Gottschalk G."/>
            <person name="Muller V."/>
        </authorList>
    </citation>
    <scope>NUCLEOTIDE SEQUENCE [LARGE SCALE GENOMIC DNA]</scope>
    <source>
        <strain evidence="5">ATCC 29683 / DSM 1030 / JCM 2381 / KCTC 1655 / WB1</strain>
    </source>
</reference>
<dbReference type="OrthoDB" id="9806254at2"/>
<dbReference type="STRING" id="931626.Awo_c24380"/>
<dbReference type="RefSeq" id="WP_014356795.1">
    <property type="nucleotide sequence ID" value="NC_016894.1"/>
</dbReference>
<dbReference type="KEGG" id="awo:Awo_c24380"/>
<evidence type="ECO:0000256" key="1">
    <source>
        <dbReference type="ARBA" id="ARBA00007769"/>
    </source>
</evidence>
<evidence type="ECO:0000313" key="5">
    <source>
        <dbReference type="Proteomes" id="UP000007177"/>
    </source>
</evidence>
<dbReference type="GO" id="GO:0004449">
    <property type="term" value="F:isocitrate dehydrogenase (NAD+) activity"/>
    <property type="evidence" value="ECO:0007669"/>
    <property type="project" value="UniProtKB-EC"/>
</dbReference>
<dbReference type="Proteomes" id="UP000007177">
    <property type="component" value="Chromosome"/>
</dbReference>
<sequence length="397" mass="43936">MSEEEIERAKNHFGELIKEQLIRIEKMKIQKDFTDFTTKDKIIVGIVGGDGIGPFITAEAQRVLEFLLADDVKTGRIVFKIIDGLTIENRAACGKAIPDDVLDELKTCDVILKGPTTTPREGDPWPNIESANVAMRRELDLFANVRPVCVPEKNIDWTFYRENTEGAYAVGSKGIHINDDLAIDFTVTTQDGSDRIIKAAFDYAEKSGKNKVTVVTKANVIKTTDGKFLDAAKAIAKNYPTVEMDDWYIDIMTAKLVDEKRRSSFKVMVLPNLYGDILTDEAAEFQGGVGTAGSANIGKQYAMFEAIHGSAPRMVTEGRGQYADPCSIIRAAGMLLEHIGYQEKAEMLQKALDICGLYEKKLVLTGRETGATGAEYADYVMETLSDPNLAEKYKKFV</sequence>
<evidence type="ECO:0000259" key="3">
    <source>
        <dbReference type="SMART" id="SM01329"/>
    </source>
</evidence>
<dbReference type="PANTHER" id="PTHR11835">
    <property type="entry name" value="DECARBOXYLATING DEHYDROGENASES-ISOCITRATE, ISOPROPYLMALATE, TARTRATE"/>
    <property type="match status" value="1"/>
</dbReference>
<reference evidence="5" key="1">
    <citation type="submission" date="2011-07" db="EMBL/GenBank/DDBJ databases">
        <title>Complete genome sequence of Acetobacterium woodii.</title>
        <authorList>
            <person name="Poehlein A."/>
            <person name="Schmidt S."/>
            <person name="Kaster A.-K."/>
            <person name="Goenrich M."/>
            <person name="Vollmers J."/>
            <person name="Thuermer A."/>
            <person name="Gottschalk G."/>
            <person name="Thauer R.K."/>
            <person name="Daniel R."/>
            <person name="Mueller V."/>
        </authorList>
    </citation>
    <scope>NUCLEOTIDE SEQUENCE [LARGE SCALE GENOMIC DNA]</scope>
    <source>
        <strain evidence="5">ATCC 29683 / DSM 1030 / JCM 2381 / KCTC 1655 / WB1</strain>
    </source>
</reference>
<evidence type="ECO:0000256" key="2">
    <source>
        <dbReference type="ARBA" id="ARBA00023002"/>
    </source>
</evidence>
<protein>
    <submittedName>
        <fullName evidence="4">Isocitrate dehydrogenase Icd</fullName>
        <ecNumber evidence="4">1.1.1.41</ecNumber>
    </submittedName>
</protein>
<evidence type="ECO:0000313" key="4">
    <source>
        <dbReference type="EMBL" id="AFA49195.1"/>
    </source>
</evidence>
<dbReference type="AlphaFoldDB" id="H6LDN1"/>
<proteinExistence type="inferred from homology"/>
<accession>H6LDN1</accession>
<dbReference type="GO" id="GO:0006099">
    <property type="term" value="P:tricarboxylic acid cycle"/>
    <property type="evidence" value="ECO:0007669"/>
    <property type="project" value="TreeGrafter"/>
</dbReference>
<gene>
    <name evidence="4" type="primary">icd</name>
    <name evidence="4" type="ordered locus">Awo_c24380</name>
</gene>
<dbReference type="PANTHER" id="PTHR11835:SF34">
    <property type="entry name" value="ISOCITRATE DEHYDROGENASE [NAD] SUBUNIT ALPHA, MITOCHONDRIAL"/>
    <property type="match status" value="1"/>
</dbReference>
<dbReference type="HOGENOM" id="CLU_031953_0_1_9"/>
<name>H6LDN1_ACEWD</name>
<dbReference type="EMBL" id="CP002987">
    <property type="protein sequence ID" value="AFA49195.1"/>
    <property type="molecule type" value="Genomic_DNA"/>
</dbReference>
<comment type="similarity">
    <text evidence="1">Belongs to the isocitrate and isopropylmalate dehydrogenases family.</text>
</comment>
<dbReference type="GO" id="GO:0006102">
    <property type="term" value="P:isocitrate metabolic process"/>
    <property type="evidence" value="ECO:0007669"/>
    <property type="project" value="TreeGrafter"/>
</dbReference>
<feature type="domain" description="Isopropylmalate dehydrogenase-like" evidence="3">
    <location>
        <begin position="43"/>
        <end position="380"/>
    </location>
</feature>
<dbReference type="SMART" id="SM01329">
    <property type="entry name" value="Iso_dh"/>
    <property type="match status" value="1"/>
</dbReference>
<dbReference type="Gene3D" id="3.40.718.10">
    <property type="entry name" value="Isopropylmalate Dehydrogenase"/>
    <property type="match status" value="1"/>
</dbReference>
<keyword evidence="5" id="KW-1185">Reference proteome</keyword>